<comment type="similarity">
    <text evidence="2">Belongs to the UPF0702 family.</text>
</comment>
<feature type="domain" description="YetF C-terminal" evidence="8">
    <location>
        <begin position="82"/>
        <end position="146"/>
    </location>
</feature>
<dbReference type="PANTHER" id="PTHR34582:SF6">
    <property type="entry name" value="UPF0702 TRANSMEMBRANE PROTEIN YCAP"/>
    <property type="match status" value="1"/>
</dbReference>
<evidence type="ECO:0000256" key="6">
    <source>
        <dbReference type="ARBA" id="ARBA00023136"/>
    </source>
</evidence>
<feature type="transmembrane region" description="Helical" evidence="7">
    <location>
        <begin position="6"/>
        <end position="22"/>
    </location>
</feature>
<evidence type="ECO:0000256" key="7">
    <source>
        <dbReference type="SAM" id="Phobius"/>
    </source>
</evidence>
<comment type="subcellular location">
    <subcellularLocation>
        <location evidence="1">Cell membrane</location>
        <topology evidence="1">Multi-pass membrane protein</topology>
    </subcellularLocation>
</comment>
<proteinExistence type="inferred from homology"/>
<accession>A0ABV7I917</accession>
<evidence type="ECO:0000259" key="8">
    <source>
        <dbReference type="Pfam" id="PF04239"/>
    </source>
</evidence>
<dbReference type="RefSeq" id="WP_182308027.1">
    <property type="nucleotide sequence ID" value="NZ_CP059897.1"/>
</dbReference>
<keyword evidence="6 7" id="KW-0472">Membrane</keyword>
<dbReference type="PANTHER" id="PTHR34582">
    <property type="entry name" value="UPF0702 TRANSMEMBRANE PROTEIN YCAP"/>
    <property type="match status" value="1"/>
</dbReference>
<dbReference type="Pfam" id="PF04239">
    <property type="entry name" value="DUF421"/>
    <property type="match status" value="1"/>
</dbReference>
<evidence type="ECO:0000256" key="2">
    <source>
        <dbReference type="ARBA" id="ARBA00006448"/>
    </source>
</evidence>
<evidence type="ECO:0000256" key="4">
    <source>
        <dbReference type="ARBA" id="ARBA00022692"/>
    </source>
</evidence>
<reference evidence="10" key="1">
    <citation type="journal article" date="2019" name="Int. J. Syst. Evol. Microbiol.">
        <title>The Global Catalogue of Microorganisms (GCM) 10K type strain sequencing project: providing services to taxonomists for standard genome sequencing and annotation.</title>
        <authorList>
            <consortium name="The Broad Institute Genomics Platform"/>
            <consortium name="The Broad Institute Genome Sequencing Center for Infectious Disease"/>
            <person name="Wu L."/>
            <person name="Ma J."/>
        </authorList>
    </citation>
    <scope>NUCLEOTIDE SEQUENCE [LARGE SCALE GENOMIC DNA]</scope>
    <source>
        <strain evidence="10">KCTC 52231</strain>
    </source>
</reference>
<keyword evidence="4 7" id="KW-0812">Transmembrane</keyword>
<evidence type="ECO:0000256" key="1">
    <source>
        <dbReference type="ARBA" id="ARBA00004651"/>
    </source>
</evidence>
<dbReference type="EMBL" id="JBHRTG010000019">
    <property type="protein sequence ID" value="MFC3164947.1"/>
    <property type="molecule type" value="Genomic_DNA"/>
</dbReference>
<dbReference type="Proteomes" id="UP001595647">
    <property type="component" value="Unassembled WGS sequence"/>
</dbReference>
<evidence type="ECO:0000256" key="5">
    <source>
        <dbReference type="ARBA" id="ARBA00022989"/>
    </source>
</evidence>
<organism evidence="9 10">
    <name type="scientific">Ciceribacter thiooxidans</name>
    <dbReference type="NCBI Taxonomy" id="1969821"/>
    <lineage>
        <taxon>Bacteria</taxon>
        <taxon>Pseudomonadati</taxon>
        <taxon>Pseudomonadota</taxon>
        <taxon>Alphaproteobacteria</taxon>
        <taxon>Hyphomicrobiales</taxon>
        <taxon>Rhizobiaceae</taxon>
        <taxon>Ciceribacter</taxon>
    </lineage>
</organism>
<dbReference type="InterPro" id="IPR023090">
    <property type="entry name" value="UPF0702_alpha/beta_dom_sf"/>
</dbReference>
<dbReference type="Gene3D" id="3.30.240.20">
    <property type="entry name" value="bsu07140 like domains"/>
    <property type="match status" value="1"/>
</dbReference>
<dbReference type="InterPro" id="IPR007353">
    <property type="entry name" value="DUF421"/>
</dbReference>
<evidence type="ECO:0000256" key="3">
    <source>
        <dbReference type="ARBA" id="ARBA00022475"/>
    </source>
</evidence>
<feature type="transmembrane region" description="Helical" evidence="7">
    <location>
        <begin position="55"/>
        <end position="75"/>
    </location>
</feature>
<keyword evidence="5 7" id="KW-1133">Transmembrane helix</keyword>
<evidence type="ECO:0000313" key="9">
    <source>
        <dbReference type="EMBL" id="MFC3164947.1"/>
    </source>
</evidence>
<gene>
    <name evidence="9" type="ORF">ACFOHV_16830</name>
</gene>
<name>A0ABV7I917_9HYPH</name>
<keyword evidence="10" id="KW-1185">Reference proteome</keyword>
<comment type="caution">
    <text evidence="9">The sequence shown here is derived from an EMBL/GenBank/DDBJ whole genome shotgun (WGS) entry which is preliminary data.</text>
</comment>
<protein>
    <submittedName>
        <fullName evidence="9">DUF421 domain-containing protein</fullName>
    </submittedName>
</protein>
<sequence>MDSVIRGFAIYFVLLIAIRFSGRRTIAQMTAFDFVLLLIIAETTQQAMLGDDFSIANAAILILTLFGIDIALSYVKKWLPTLAVMVDGTPTVLVREGEVDTSALRWARLDEEDLLAAGRRQGLTSLDQIRFAILEASGGISIIPKK</sequence>
<evidence type="ECO:0000313" key="10">
    <source>
        <dbReference type="Proteomes" id="UP001595647"/>
    </source>
</evidence>
<keyword evidence="3" id="KW-1003">Cell membrane</keyword>